<keyword evidence="3" id="KW-0285">Flavoprotein</keyword>
<name>A0A1X0I7Z3_9MYCO</name>
<dbReference type="Gene3D" id="1.20.140.10">
    <property type="entry name" value="Butyryl-CoA Dehydrogenase, subunit A, domain 3"/>
    <property type="match status" value="1"/>
</dbReference>
<dbReference type="Pfam" id="PF00441">
    <property type="entry name" value="Acyl-CoA_dh_1"/>
    <property type="match status" value="1"/>
</dbReference>
<keyword evidence="5" id="KW-0560">Oxidoreductase</keyword>
<dbReference type="OrthoDB" id="2450120at2"/>
<dbReference type="InterPro" id="IPR009075">
    <property type="entry name" value="AcylCo_DH/oxidase_C"/>
</dbReference>
<evidence type="ECO:0000256" key="4">
    <source>
        <dbReference type="ARBA" id="ARBA00022827"/>
    </source>
</evidence>
<dbReference type="InterPro" id="IPR036250">
    <property type="entry name" value="AcylCo_DH-like_C"/>
</dbReference>
<dbReference type="RefSeq" id="WP_083173155.1">
    <property type="nucleotide sequence ID" value="NZ_AP022619.1"/>
</dbReference>
<dbReference type="InterPro" id="IPR037069">
    <property type="entry name" value="AcylCoA_DH/ox_N_sf"/>
</dbReference>
<evidence type="ECO:0008006" key="10">
    <source>
        <dbReference type="Google" id="ProtNLM"/>
    </source>
</evidence>
<dbReference type="AlphaFoldDB" id="A0A1X0I7Z3"/>
<evidence type="ECO:0000256" key="2">
    <source>
        <dbReference type="ARBA" id="ARBA00009347"/>
    </source>
</evidence>
<dbReference type="GO" id="GO:0003995">
    <property type="term" value="F:acyl-CoA dehydrogenase activity"/>
    <property type="evidence" value="ECO:0007669"/>
    <property type="project" value="TreeGrafter"/>
</dbReference>
<organism evidence="8 9">
    <name type="scientific">Mycobacterium paraseoulense</name>
    <dbReference type="NCBI Taxonomy" id="590652"/>
    <lineage>
        <taxon>Bacteria</taxon>
        <taxon>Bacillati</taxon>
        <taxon>Actinomycetota</taxon>
        <taxon>Actinomycetes</taxon>
        <taxon>Mycobacteriales</taxon>
        <taxon>Mycobacteriaceae</taxon>
        <taxon>Mycobacterium</taxon>
    </lineage>
</organism>
<dbReference type="Proteomes" id="UP000192513">
    <property type="component" value="Unassembled WGS sequence"/>
</dbReference>
<dbReference type="PANTHER" id="PTHR43884:SF20">
    <property type="entry name" value="ACYL-COA DEHYDROGENASE FADE28"/>
    <property type="match status" value="1"/>
</dbReference>
<dbReference type="Gene3D" id="1.10.540.10">
    <property type="entry name" value="Acyl-CoA dehydrogenase/oxidase, N-terminal domain"/>
    <property type="match status" value="1"/>
</dbReference>
<dbReference type="SUPFAM" id="SSF56645">
    <property type="entry name" value="Acyl-CoA dehydrogenase NM domain-like"/>
    <property type="match status" value="1"/>
</dbReference>
<dbReference type="STRING" id="590652.BST39_17255"/>
<dbReference type="EMBL" id="MVIE01000022">
    <property type="protein sequence ID" value="ORB38381.1"/>
    <property type="molecule type" value="Genomic_DNA"/>
</dbReference>
<comment type="caution">
    <text evidence="8">The sequence shown here is derived from an EMBL/GenBank/DDBJ whole genome shotgun (WGS) entry which is preliminary data.</text>
</comment>
<sequence>MTAYLGPDPDLVGLVEDYFSKTFDPDTVTAAEQKGFPSPLWTATEELGLPLIGIDERQGGSGGSILDLLAVAEGAGRHAVPLPLIETAVAAWLLACAGAKVPTGPLAVVPDAAGLSLTGKRLSGRATDVPWARTAHQVVALVEDRVVSIDPASLNITAGADLAGMPRDTVEAIDLEVDAYEADVDVDAVLLRGALLRAAQIAGAIDAAFQLTNRYVEQRIQFGTPIGANQAVQAHVVELAAVSALTGLCVQRAGAAALHGRASLEIVATKAVANRNAALAARAAHQAHGAIGMTREYPLQLLTRRLQTWRGDFGDETSLNLRLGTAIASRGDIMAAVTSVDATFGV</sequence>
<evidence type="ECO:0000313" key="9">
    <source>
        <dbReference type="Proteomes" id="UP000192513"/>
    </source>
</evidence>
<dbReference type="PANTHER" id="PTHR43884">
    <property type="entry name" value="ACYL-COA DEHYDROGENASE"/>
    <property type="match status" value="1"/>
</dbReference>
<reference evidence="8 9" key="1">
    <citation type="submission" date="2017-02" db="EMBL/GenBank/DDBJ databases">
        <title>The new phylogeny of genus Mycobacterium.</title>
        <authorList>
            <person name="Tortoli E."/>
            <person name="Trovato A."/>
            <person name="Cirillo D.M."/>
        </authorList>
    </citation>
    <scope>NUCLEOTIDE SEQUENCE [LARGE SCALE GENOMIC DNA]</scope>
    <source>
        <strain evidence="8 9">DSM 45000</strain>
    </source>
</reference>
<evidence type="ECO:0000313" key="8">
    <source>
        <dbReference type="EMBL" id="ORB38381.1"/>
    </source>
</evidence>
<evidence type="ECO:0000256" key="5">
    <source>
        <dbReference type="ARBA" id="ARBA00023002"/>
    </source>
</evidence>
<comment type="similarity">
    <text evidence="2">Belongs to the acyl-CoA dehydrogenase family.</text>
</comment>
<dbReference type="InterPro" id="IPR013786">
    <property type="entry name" value="AcylCoA_DH/ox_N"/>
</dbReference>
<evidence type="ECO:0000259" key="7">
    <source>
        <dbReference type="Pfam" id="PF02771"/>
    </source>
</evidence>
<evidence type="ECO:0000256" key="3">
    <source>
        <dbReference type="ARBA" id="ARBA00022630"/>
    </source>
</evidence>
<dbReference type="InterPro" id="IPR009100">
    <property type="entry name" value="AcylCoA_DH/oxidase_NM_dom_sf"/>
</dbReference>
<comment type="cofactor">
    <cofactor evidence="1">
        <name>FAD</name>
        <dbReference type="ChEBI" id="CHEBI:57692"/>
    </cofactor>
</comment>
<accession>A0A1X0I7Z3</accession>
<keyword evidence="9" id="KW-1185">Reference proteome</keyword>
<feature type="domain" description="Acyl-CoA dehydrogenase/oxidase N-terminal" evidence="7">
    <location>
        <begin position="15"/>
        <end position="96"/>
    </location>
</feature>
<feature type="domain" description="Acyl-CoA dehydrogenase/oxidase C-terminal" evidence="6">
    <location>
        <begin position="190"/>
        <end position="308"/>
    </location>
</feature>
<proteinExistence type="inferred from homology"/>
<evidence type="ECO:0000259" key="6">
    <source>
        <dbReference type="Pfam" id="PF00441"/>
    </source>
</evidence>
<dbReference type="SUPFAM" id="SSF47203">
    <property type="entry name" value="Acyl-CoA dehydrogenase C-terminal domain-like"/>
    <property type="match status" value="1"/>
</dbReference>
<gene>
    <name evidence="8" type="ORF">BST39_17255</name>
</gene>
<evidence type="ECO:0000256" key="1">
    <source>
        <dbReference type="ARBA" id="ARBA00001974"/>
    </source>
</evidence>
<keyword evidence="4" id="KW-0274">FAD</keyword>
<dbReference type="Pfam" id="PF02771">
    <property type="entry name" value="Acyl-CoA_dh_N"/>
    <property type="match status" value="1"/>
</dbReference>
<dbReference type="GO" id="GO:0050660">
    <property type="term" value="F:flavin adenine dinucleotide binding"/>
    <property type="evidence" value="ECO:0007669"/>
    <property type="project" value="InterPro"/>
</dbReference>
<protein>
    <recommendedName>
        <fullName evidence="10">Acyl-CoA dehydrogenase</fullName>
    </recommendedName>
</protein>